<dbReference type="PANTHER" id="PTHR30086:SF20">
    <property type="entry name" value="ARGININE EXPORTER PROTEIN ARGO-RELATED"/>
    <property type="match status" value="1"/>
</dbReference>
<evidence type="ECO:0000256" key="2">
    <source>
        <dbReference type="ARBA" id="ARBA00022475"/>
    </source>
</evidence>
<evidence type="ECO:0000256" key="4">
    <source>
        <dbReference type="ARBA" id="ARBA00022989"/>
    </source>
</evidence>
<reference evidence="7 8" key="1">
    <citation type="submission" date="2019-11" db="EMBL/GenBank/DDBJ databases">
        <authorList>
            <person name="Cheng Q."/>
            <person name="Yang Z."/>
        </authorList>
    </citation>
    <scope>NUCLEOTIDE SEQUENCE [LARGE SCALE GENOMIC DNA]</scope>
    <source>
        <strain evidence="7 8">HX-22-1</strain>
    </source>
</reference>
<dbReference type="Proteomes" id="UP000462931">
    <property type="component" value="Unassembled WGS sequence"/>
</dbReference>
<name>A0A7K0FIT6_9SPHI</name>
<keyword evidence="4 6" id="KW-1133">Transmembrane helix</keyword>
<keyword evidence="3 6" id="KW-0812">Transmembrane</keyword>
<protein>
    <submittedName>
        <fullName evidence="7">LysE family translocator</fullName>
    </submittedName>
</protein>
<evidence type="ECO:0000256" key="6">
    <source>
        <dbReference type="SAM" id="Phobius"/>
    </source>
</evidence>
<evidence type="ECO:0000256" key="3">
    <source>
        <dbReference type="ARBA" id="ARBA00022692"/>
    </source>
</evidence>
<gene>
    <name evidence="7" type="ORF">GJJ64_01720</name>
</gene>
<keyword evidence="8" id="KW-1185">Reference proteome</keyword>
<proteinExistence type="predicted"/>
<evidence type="ECO:0000256" key="5">
    <source>
        <dbReference type="ARBA" id="ARBA00023136"/>
    </source>
</evidence>
<comment type="caution">
    <text evidence="7">The sequence shown here is derived from an EMBL/GenBank/DDBJ whole genome shotgun (WGS) entry which is preliminary data.</text>
</comment>
<dbReference type="Pfam" id="PF01810">
    <property type="entry name" value="LysE"/>
    <property type="match status" value="1"/>
</dbReference>
<comment type="subcellular location">
    <subcellularLocation>
        <location evidence="1">Cell membrane</location>
        <topology evidence="1">Multi-pass membrane protein</topology>
    </subcellularLocation>
</comment>
<evidence type="ECO:0000256" key="1">
    <source>
        <dbReference type="ARBA" id="ARBA00004651"/>
    </source>
</evidence>
<feature type="transmembrane region" description="Helical" evidence="6">
    <location>
        <begin position="146"/>
        <end position="166"/>
    </location>
</feature>
<feature type="transmembrane region" description="Helical" evidence="6">
    <location>
        <begin position="39"/>
        <end position="63"/>
    </location>
</feature>
<sequence length="209" mass="23259">MLELIISGIGLGIVLSFVTGPVFFALIKTSIEKGFHAGVSLALGVVISDAVYVAVTLFGSSLLNFENKYRLPIGILGSAILFGIGLYYLLKKVKITYEPIPSSRKNAGYFLKGFFMCIFNPFILLYWISVTSGIYSLNGELKGEQIIPFFGTILITLFGMDTLKAYFAHRLRHKIREQTIQKVNRIAGILIITFALKLVYNLIFTETLI</sequence>
<accession>A0A7K0FIT6</accession>
<evidence type="ECO:0000313" key="8">
    <source>
        <dbReference type="Proteomes" id="UP000462931"/>
    </source>
</evidence>
<dbReference type="GO" id="GO:0005886">
    <property type="term" value="C:plasma membrane"/>
    <property type="evidence" value="ECO:0007669"/>
    <property type="project" value="UniProtKB-SubCell"/>
</dbReference>
<feature type="transmembrane region" description="Helical" evidence="6">
    <location>
        <begin position="6"/>
        <end position="27"/>
    </location>
</feature>
<feature type="transmembrane region" description="Helical" evidence="6">
    <location>
        <begin position="110"/>
        <end position="134"/>
    </location>
</feature>
<feature type="transmembrane region" description="Helical" evidence="6">
    <location>
        <begin position="69"/>
        <end position="90"/>
    </location>
</feature>
<keyword evidence="2" id="KW-1003">Cell membrane</keyword>
<feature type="transmembrane region" description="Helical" evidence="6">
    <location>
        <begin position="186"/>
        <end position="204"/>
    </location>
</feature>
<dbReference type="InterPro" id="IPR001123">
    <property type="entry name" value="LeuE-type"/>
</dbReference>
<dbReference type="GO" id="GO:0015171">
    <property type="term" value="F:amino acid transmembrane transporter activity"/>
    <property type="evidence" value="ECO:0007669"/>
    <property type="project" value="TreeGrafter"/>
</dbReference>
<dbReference type="EMBL" id="WKJI01000001">
    <property type="protein sequence ID" value="MRX45899.1"/>
    <property type="molecule type" value="Genomic_DNA"/>
</dbReference>
<organism evidence="7 8">
    <name type="scientific">Pedobacter puniceum</name>
    <dbReference type="NCBI Taxonomy" id="2666136"/>
    <lineage>
        <taxon>Bacteria</taxon>
        <taxon>Pseudomonadati</taxon>
        <taxon>Bacteroidota</taxon>
        <taxon>Sphingobacteriia</taxon>
        <taxon>Sphingobacteriales</taxon>
        <taxon>Sphingobacteriaceae</taxon>
        <taxon>Pedobacter</taxon>
    </lineage>
</organism>
<dbReference type="AlphaFoldDB" id="A0A7K0FIT6"/>
<evidence type="ECO:0000313" key="7">
    <source>
        <dbReference type="EMBL" id="MRX45899.1"/>
    </source>
</evidence>
<dbReference type="RefSeq" id="WP_154286046.1">
    <property type="nucleotide sequence ID" value="NZ_WKJI01000001.1"/>
</dbReference>
<keyword evidence="5 6" id="KW-0472">Membrane</keyword>
<dbReference type="PANTHER" id="PTHR30086">
    <property type="entry name" value="ARGININE EXPORTER PROTEIN ARGO"/>
    <property type="match status" value="1"/>
</dbReference>